<feature type="compositionally biased region" description="Low complexity" evidence="1">
    <location>
        <begin position="281"/>
        <end position="292"/>
    </location>
</feature>
<dbReference type="AlphaFoldDB" id="A0A8B8SMF0"/>
<reference evidence="3" key="1">
    <citation type="submission" date="2025-08" db="UniProtKB">
        <authorList>
            <consortium name="RefSeq"/>
        </authorList>
    </citation>
    <scope>IDENTIFICATION</scope>
    <source>
        <tissue evidence="3">Ear skin</tissue>
    </source>
</reference>
<protein>
    <submittedName>
        <fullName evidence="3">Spidroin-1-like</fullName>
    </submittedName>
</protein>
<feature type="region of interest" description="Disordered" evidence="1">
    <location>
        <begin position="1"/>
        <end position="125"/>
    </location>
</feature>
<keyword evidence="2" id="KW-1185">Reference proteome</keyword>
<dbReference type="GeneID" id="116661878"/>
<evidence type="ECO:0000313" key="3">
    <source>
        <dbReference type="RefSeq" id="XP_032330587.1"/>
    </source>
</evidence>
<accession>A0A8B8SMF0</accession>
<dbReference type="RefSeq" id="XP_032330587.1">
    <property type="nucleotide sequence ID" value="XM_032474696.1"/>
</dbReference>
<feature type="compositionally biased region" description="Polar residues" evidence="1">
    <location>
        <begin position="1"/>
        <end position="10"/>
    </location>
</feature>
<dbReference type="Proteomes" id="UP000694856">
    <property type="component" value="Chromosome X"/>
</dbReference>
<name>A0A8B8SMF0_CAMFR</name>
<evidence type="ECO:0000313" key="2">
    <source>
        <dbReference type="Proteomes" id="UP000694856"/>
    </source>
</evidence>
<dbReference type="KEGG" id="cfr:116661878"/>
<organism evidence="2 3">
    <name type="scientific">Camelus ferus</name>
    <name type="common">Wild bactrian camel</name>
    <name type="synonym">Camelus bactrianus ferus</name>
    <dbReference type="NCBI Taxonomy" id="419612"/>
    <lineage>
        <taxon>Eukaryota</taxon>
        <taxon>Metazoa</taxon>
        <taxon>Chordata</taxon>
        <taxon>Craniata</taxon>
        <taxon>Vertebrata</taxon>
        <taxon>Euteleostomi</taxon>
        <taxon>Mammalia</taxon>
        <taxon>Eutheria</taxon>
        <taxon>Laurasiatheria</taxon>
        <taxon>Artiodactyla</taxon>
        <taxon>Tylopoda</taxon>
        <taxon>Camelidae</taxon>
        <taxon>Camelus</taxon>
    </lineage>
</organism>
<feature type="region of interest" description="Disordered" evidence="1">
    <location>
        <begin position="254"/>
        <end position="306"/>
    </location>
</feature>
<proteinExistence type="predicted"/>
<feature type="compositionally biased region" description="Basic and acidic residues" evidence="1">
    <location>
        <begin position="294"/>
        <end position="304"/>
    </location>
</feature>
<sequence length="443" mass="45554">MAKRVTTANEKTAGCLPLEEGQWLGLRGRPLPPSSRPRPLNVESRTGEGRAHSPSPICIPEGWRAGGQGSRGEGRGGEGGGHRAVLGFTHTEGRSVSIRCSPQRGPSGPPDPGPHRRPLAGPTHCGARSVGVVAARGGRGGRARRAGVAPPLRLGFLPAPPPLGRNYGGPGRGRRAYSCRIPPPPFPTPSPRAVGAASCAAPARFGAAARGAGRLFAILSARRAVGIRVRSSDRRARPTTRALSLCRQVGVSWGATSSSQPAPRTPAAWRAGGDAAGAGPRGRCAAPGAPWRRGGGDRRGRDPGRGVWPQTLAGILAGEPRGGSRVSFPGARAPPSTVSVPGEGCGGAAAGEMAEGSWGGGARGGRRGRVWGGGRSWGPSGRVRGPVFWEGTCGSRVLGAVPSHRRLFDAKVSCLRGRSGDFSERGSKRVVYEDTKMKSLCAS</sequence>
<evidence type="ECO:0000256" key="1">
    <source>
        <dbReference type="SAM" id="MobiDB-lite"/>
    </source>
</evidence>
<gene>
    <name evidence="3" type="primary">LOC116661878</name>
</gene>